<sequence length="217" mass="23802">MPKKLPTILELGTRADNVTFRMFCSDFQVAQNVPSGGFSPGSWNVWSQASGSPWYVVTSVDMINTNVDGGLSTTYFNQQPLHTVQILDRLGNFSDTAFSLQQLLLDLDNAALQSVPTFEGIPDRVQSILESYFVQLWSAAAKEYGAPLIAPTAVPHTTADASQIQMTSFERQASPYKDANGDIVPNPTPGQLAMTTLDRLYMTKNAPLPPPRHIPRN</sequence>
<organism evidence="1 2">
    <name type="scientific">Thelonectria olida</name>
    <dbReference type="NCBI Taxonomy" id="1576542"/>
    <lineage>
        <taxon>Eukaryota</taxon>
        <taxon>Fungi</taxon>
        <taxon>Dikarya</taxon>
        <taxon>Ascomycota</taxon>
        <taxon>Pezizomycotina</taxon>
        <taxon>Sordariomycetes</taxon>
        <taxon>Hypocreomycetidae</taxon>
        <taxon>Hypocreales</taxon>
        <taxon>Nectriaceae</taxon>
        <taxon>Thelonectria</taxon>
    </lineage>
</organism>
<reference evidence="1 2" key="1">
    <citation type="journal article" date="2021" name="Nat. Commun.">
        <title>Genetic determinants of endophytism in the Arabidopsis root mycobiome.</title>
        <authorList>
            <person name="Mesny F."/>
            <person name="Miyauchi S."/>
            <person name="Thiergart T."/>
            <person name="Pickel B."/>
            <person name="Atanasova L."/>
            <person name="Karlsson M."/>
            <person name="Huettel B."/>
            <person name="Barry K.W."/>
            <person name="Haridas S."/>
            <person name="Chen C."/>
            <person name="Bauer D."/>
            <person name="Andreopoulos W."/>
            <person name="Pangilinan J."/>
            <person name="LaButti K."/>
            <person name="Riley R."/>
            <person name="Lipzen A."/>
            <person name="Clum A."/>
            <person name="Drula E."/>
            <person name="Henrissat B."/>
            <person name="Kohler A."/>
            <person name="Grigoriev I.V."/>
            <person name="Martin F.M."/>
            <person name="Hacquard S."/>
        </authorList>
    </citation>
    <scope>NUCLEOTIDE SEQUENCE [LARGE SCALE GENOMIC DNA]</scope>
    <source>
        <strain evidence="1 2">MPI-CAGE-CH-0241</strain>
    </source>
</reference>
<dbReference type="Proteomes" id="UP000777438">
    <property type="component" value="Unassembled WGS sequence"/>
</dbReference>
<name>A0A9P8VSL9_9HYPO</name>
<keyword evidence="2" id="KW-1185">Reference proteome</keyword>
<dbReference type="AlphaFoldDB" id="A0A9P8VSL9"/>
<evidence type="ECO:0000313" key="2">
    <source>
        <dbReference type="Proteomes" id="UP000777438"/>
    </source>
</evidence>
<dbReference type="EMBL" id="JAGPYM010000039">
    <property type="protein sequence ID" value="KAH6874416.1"/>
    <property type="molecule type" value="Genomic_DNA"/>
</dbReference>
<proteinExistence type="predicted"/>
<dbReference type="OrthoDB" id="3235083at2759"/>
<evidence type="ECO:0000313" key="1">
    <source>
        <dbReference type="EMBL" id="KAH6874416.1"/>
    </source>
</evidence>
<accession>A0A9P8VSL9</accession>
<protein>
    <submittedName>
        <fullName evidence="1">Uncharacterized protein</fullName>
    </submittedName>
</protein>
<gene>
    <name evidence="1" type="ORF">B0T10DRAFT_465717</name>
</gene>
<comment type="caution">
    <text evidence="1">The sequence shown here is derived from an EMBL/GenBank/DDBJ whole genome shotgun (WGS) entry which is preliminary data.</text>
</comment>